<feature type="domain" description="Tape measure protein N-terminal" evidence="1">
    <location>
        <begin position="68"/>
        <end position="261"/>
    </location>
</feature>
<proteinExistence type="predicted"/>
<dbReference type="NCBIfam" id="TIGR02675">
    <property type="entry name" value="tape_meas_nterm"/>
    <property type="match status" value="1"/>
</dbReference>
<name>A0A2T3G2D5_9FIRM</name>
<dbReference type="InterPro" id="IPR016024">
    <property type="entry name" value="ARM-type_fold"/>
</dbReference>
<dbReference type="AlphaFoldDB" id="A0A2T3G2D5"/>
<accession>A0A2T3G2D5</accession>
<sequence length="1018" mass="107880">METYSVKAILSAVDQNFTSTMKMANSSLSGIKSASEGATSSIMKIASGIGVFKALSASANLVKSSISSAMGRQDTMEAFNRTITQITGSAENATKALEDLKKITKGTAYGLDIAAKATQNFVTRGMDLSKATKSVGIWADAVSFYGKGTNEQLETVTDALAKMRTKGTVEMDQLNRMFDIGIDAVGIYAKAVGKSSQEVSNSLSDKTIRTDEFLNVVEKAMEEGTNGVQKIAGAAKEAGASWTGTIDNMKAATTRGVLSIMQAIDDMLSKNKLPQMREMISQFGEGAETTMNTVANGIKNLKDVGALIPQIGALGSALFVVGGSVDYIKALGGGFDALSLKTKLFNKSLADTKNKISVVSKVLKGNLSLGTNEFKRLTASSQVLAEKVTILKGALNGQFGSDAFGKLSKTSQKFANDIENIFPRFDNITNKLDEVKSKFSKLMPDSTKSSIDNFKNLISGSMSIGKDKVNAVGDSIAQMSFKFQSATGRFSKDGPKIWKVFNKLSSVSGYISNKISPKLGKAISAGFKQIPNAGAKALTSMTSAMSKVFAIAMKSVGPAAILGLVVAGLGIVNNQFGSQIDQMIATVVTQAPKVISNFVKGITSQMPMLASSGAQLLVHLSVGIAKTLPLVVNAGMQILNSIIQGISANAQSIVKSALLIVGTLGGAILNAIPQLLGIGLQFIVSITQGILDNMPLILVGIQTMITNITTAIQTQLPTMIQMGVQILQNIATGIVQMLPQLVVGAIQIITTLINTISENLPTILNGAVEIINTLVDGLINNLPQIIDATVELIGAILNAIITNLPQIMTAGVQIILKLVSGLISAIPHVISGAAKIAKKIISTFKDTNWLEIGINIIKGIAKGISSAAGQLWNAAKGVLGGFKDKVLGFFGIHSPSRWGKWVGKMIDTGFAKGVGNNIRLIANQAQKMFDTVQSYVFDVNTLGMNLSLADGLSGTLNRYIEYNDRYIDDEGGNDDNTEYNFNITTEIDGKTAGKAMAKYTKEELDRMDKHSRRLRGDI</sequence>
<dbReference type="GeneID" id="77470000"/>
<dbReference type="RefSeq" id="WP_106987222.1">
    <property type="nucleotide sequence ID" value="NZ_PYLP01000002.1"/>
</dbReference>
<comment type="caution">
    <text evidence="2">The sequence shown here is derived from an EMBL/GenBank/DDBJ whole genome shotgun (WGS) entry which is preliminary data.</text>
</comment>
<reference evidence="3" key="1">
    <citation type="submission" date="2018-03" db="EMBL/GenBank/DDBJ databases">
        <title>Lachnoclostridium SNUG30370 gen.nov., sp.nov., isolated from human faeces.</title>
        <authorList>
            <person name="Seo B."/>
            <person name="Jeon K."/>
            <person name="Ko G."/>
        </authorList>
    </citation>
    <scope>NUCLEOTIDE SEQUENCE [LARGE SCALE GENOMIC DNA]</scope>
    <source>
        <strain evidence="3">SNUG30370</strain>
    </source>
</reference>
<dbReference type="Gene3D" id="1.25.10.10">
    <property type="entry name" value="Leucine-rich Repeat Variant"/>
    <property type="match status" value="1"/>
</dbReference>
<dbReference type="Pfam" id="PF20155">
    <property type="entry name" value="TMP_3"/>
    <property type="match status" value="1"/>
</dbReference>
<dbReference type="InterPro" id="IPR011989">
    <property type="entry name" value="ARM-like"/>
</dbReference>
<dbReference type="InterPro" id="IPR013491">
    <property type="entry name" value="Tape_meas_N"/>
</dbReference>
<evidence type="ECO:0000259" key="1">
    <source>
        <dbReference type="Pfam" id="PF20155"/>
    </source>
</evidence>
<gene>
    <name evidence="2" type="ORF">C7U55_02620</name>
</gene>
<organism evidence="2 3">
    <name type="scientific">Faecalibacillus faecis</name>
    <dbReference type="NCBI Taxonomy" id="1982628"/>
    <lineage>
        <taxon>Bacteria</taxon>
        <taxon>Bacillati</taxon>
        <taxon>Bacillota</taxon>
        <taxon>Erysipelotrichia</taxon>
        <taxon>Erysipelotrichales</taxon>
        <taxon>Coprobacillaceae</taxon>
        <taxon>Faecalibacillus</taxon>
    </lineage>
</organism>
<protein>
    <recommendedName>
        <fullName evidence="1">Tape measure protein N-terminal domain-containing protein</fullName>
    </recommendedName>
</protein>
<dbReference type="EMBL" id="PYLP01000002">
    <property type="protein sequence ID" value="PST41696.1"/>
    <property type="molecule type" value="Genomic_DNA"/>
</dbReference>
<dbReference type="Proteomes" id="UP000241201">
    <property type="component" value="Unassembled WGS sequence"/>
</dbReference>
<evidence type="ECO:0000313" key="2">
    <source>
        <dbReference type="EMBL" id="PST41696.1"/>
    </source>
</evidence>
<dbReference type="SUPFAM" id="SSF48371">
    <property type="entry name" value="ARM repeat"/>
    <property type="match status" value="1"/>
</dbReference>
<evidence type="ECO:0000313" key="3">
    <source>
        <dbReference type="Proteomes" id="UP000241201"/>
    </source>
</evidence>
<keyword evidence="3" id="KW-1185">Reference proteome</keyword>